<evidence type="ECO:0000313" key="6">
    <source>
        <dbReference type="EMBL" id="AIA29691.1"/>
    </source>
</evidence>
<dbReference type="Gene3D" id="3.30.70.1560">
    <property type="entry name" value="Alpha-L RNA-binding motif"/>
    <property type="match status" value="1"/>
</dbReference>
<dbReference type="InterPro" id="IPR042092">
    <property type="entry name" value="PsdUridine_s_RsuA/RluB/E/F_cat"/>
</dbReference>
<name>A0A059XWK3_9BACT</name>
<evidence type="ECO:0000259" key="5">
    <source>
        <dbReference type="SMART" id="SM00363"/>
    </source>
</evidence>
<dbReference type="eggNOG" id="COG1187">
    <property type="taxonomic scope" value="Bacteria"/>
</dbReference>
<reference evidence="6 7" key="1">
    <citation type="journal article" date="2014" name="Genome Announc.">
        <title>Complete Genome Sequence of the Bovine Mastitis Pathogen Mycoplasma californicum Strain ST-6T (ATCC 33461T).</title>
        <authorList>
            <person name="Calcutt M.J."/>
            <person name="Foecking M.F."/>
            <person name="Fox L.K."/>
        </authorList>
    </citation>
    <scope>NUCLEOTIDE SEQUENCE [LARGE SCALE GENOMIC DNA]</scope>
    <source>
        <strain evidence="6 7">ST-6</strain>
    </source>
</reference>
<keyword evidence="7" id="KW-1185">Reference proteome</keyword>
<dbReference type="AlphaFoldDB" id="A0A059XWK3"/>
<evidence type="ECO:0000256" key="3">
    <source>
        <dbReference type="PROSITE-ProRule" id="PRU00182"/>
    </source>
</evidence>
<proteinExistence type="inferred from homology"/>
<gene>
    <name evidence="6" type="ORF">MCFN_02865</name>
</gene>
<dbReference type="Pfam" id="PF01479">
    <property type="entry name" value="S4"/>
    <property type="match status" value="1"/>
</dbReference>
<dbReference type="InterPro" id="IPR000748">
    <property type="entry name" value="PsdUridine_synth_RsuA/RluB/E/F"/>
</dbReference>
<dbReference type="PANTHER" id="PTHR47683:SF2">
    <property type="entry name" value="RNA-BINDING S4 DOMAIN-CONTAINING PROTEIN"/>
    <property type="match status" value="1"/>
</dbReference>
<dbReference type="EMBL" id="CP007521">
    <property type="protein sequence ID" value="AIA29691.1"/>
    <property type="molecule type" value="Genomic_DNA"/>
</dbReference>
<dbReference type="GO" id="GO:0120159">
    <property type="term" value="F:rRNA pseudouridine synthase activity"/>
    <property type="evidence" value="ECO:0007669"/>
    <property type="project" value="UniProtKB-ARBA"/>
</dbReference>
<dbReference type="GO" id="GO:0003723">
    <property type="term" value="F:RNA binding"/>
    <property type="evidence" value="ECO:0007669"/>
    <property type="project" value="UniProtKB-KW"/>
</dbReference>
<dbReference type="InterPro" id="IPR020094">
    <property type="entry name" value="TruA/RsuA/RluB/E/F_N"/>
</dbReference>
<evidence type="ECO:0000256" key="2">
    <source>
        <dbReference type="ARBA" id="ARBA00023235"/>
    </source>
</evidence>
<dbReference type="InterPro" id="IPR006145">
    <property type="entry name" value="PsdUridine_synth_RsuA/RluA"/>
</dbReference>
<dbReference type="Proteomes" id="UP000027088">
    <property type="component" value="Chromosome"/>
</dbReference>
<dbReference type="RefSeq" id="WP_051604584.1">
    <property type="nucleotide sequence ID" value="NZ_AP018943.1"/>
</dbReference>
<evidence type="ECO:0000256" key="4">
    <source>
        <dbReference type="RuleBase" id="RU003887"/>
    </source>
</evidence>
<dbReference type="Pfam" id="PF00849">
    <property type="entry name" value="PseudoU_synth_2"/>
    <property type="match status" value="1"/>
</dbReference>
<dbReference type="InterPro" id="IPR036986">
    <property type="entry name" value="S4_RNA-bd_sf"/>
</dbReference>
<dbReference type="SUPFAM" id="SSF55120">
    <property type="entry name" value="Pseudouridine synthase"/>
    <property type="match status" value="1"/>
</dbReference>
<dbReference type="PROSITE" id="PS01149">
    <property type="entry name" value="PSI_RSU"/>
    <property type="match status" value="1"/>
</dbReference>
<comment type="similarity">
    <text evidence="1 4">Belongs to the pseudouridine synthase RsuA family.</text>
</comment>
<dbReference type="EC" id="5.4.99.-" evidence="4"/>
<evidence type="ECO:0000313" key="7">
    <source>
        <dbReference type="Proteomes" id="UP000027088"/>
    </source>
</evidence>
<dbReference type="NCBIfam" id="TIGR00093">
    <property type="entry name" value="pseudouridine synthase"/>
    <property type="match status" value="1"/>
</dbReference>
<dbReference type="GO" id="GO:0000455">
    <property type="term" value="P:enzyme-directed rRNA pseudouridine synthesis"/>
    <property type="evidence" value="ECO:0007669"/>
    <property type="project" value="UniProtKB-ARBA"/>
</dbReference>
<dbReference type="CDD" id="cd00165">
    <property type="entry name" value="S4"/>
    <property type="match status" value="1"/>
</dbReference>
<organism evidence="6 7">
    <name type="scientific">Mycoplasmopsis californica</name>
    <dbReference type="NCBI Taxonomy" id="2113"/>
    <lineage>
        <taxon>Bacteria</taxon>
        <taxon>Bacillati</taxon>
        <taxon>Mycoplasmatota</taxon>
        <taxon>Mycoplasmoidales</taxon>
        <taxon>Metamycoplasmataceae</taxon>
        <taxon>Mycoplasmopsis</taxon>
    </lineage>
</organism>
<dbReference type="Gene3D" id="3.10.290.10">
    <property type="entry name" value="RNA-binding S4 domain"/>
    <property type="match status" value="1"/>
</dbReference>
<feature type="domain" description="RNA-binding S4" evidence="5">
    <location>
        <begin position="5"/>
        <end position="64"/>
    </location>
</feature>
<dbReference type="PROSITE" id="PS50889">
    <property type="entry name" value="S4"/>
    <property type="match status" value="1"/>
</dbReference>
<dbReference type="InterPro" id="IPR002942">
    <property type="entry name" value="S4_RNA-bd"/>
</dbReference>
<keyword evidence="2 4" id="KW-0413">Isomerase</keyword>
<dbReference type="InterPro" id="IPR018496">
    <property type="entry name" value="PsdUridine_synth_RsuA/RluB_CS"/>
</dbReference>
<dbReference type="Gene3D" id="3.30.70.580">
    <property type="entry name" value="Pseudouridine synthase I, catalytic domain, N-terminal subdomain"/>
    <property type="match status" value="1"/>
</dbReference>
<accession>A0A059XWK3</accession>
<dbReference type="KEGG" id="mcr:MCFN_02865"/>
<keyword evidence="3" id="KW-0694">RNA-binding</keyword>
<protein>
    <recommendedName>
        <fullName evidence="4">Pseudouridine synthase</fullName>
        <ecNumber evidence="4">5.4.99.-</ecNumber>
    </recommendedName>
</protein>
<sequence length="246" mass="28222">MEKLIRVQKIISNSGFASRREVEKMIADGEVTINGRIAILGDKAKNTDAITVKGKLLSLEQSQKVYYVLNKPPKTVSTSKDQFNRRTVVDLVPNTYRVVPVGRLDYNTTGAILLTNDYELVNNLIHPKYQIKRVYRARLDNPLTLKEFQQLNSGVIVNGKISHQIVDQVENKSYMVTLHVGTYHHVKKLFEAVGRKVVNLKRISYANIDVAKMPEGYWRPLTLKELKDLKAIVREQIQKYNENNEE</sequence>
<dbReference type="SUPFAM" id="SSF55174">
    <property type="entry name" value="Alpha-L RNA-binding motif"/>
    <property type="match status" value="1"/>
</dbReference>
<dbReference type="InterPro" id="IPR020103">
    <property type="entry name" value="PsdUridine_synth_cat_dom_sf"/>
</dbReference>
<evidence type="ECO:0000256" key="1">
    <source>
        <dbReference type="ARBA" id="ARBA00008348"/>
    </source>
</evidence>
<dbReference type="FunFam" id="3.10.290.10:FF:000003">
    <property type="entry name" value="Pseudouridine synthase"/>
    <property type="match status" value="1"/>
</dbReference>
<dbReference type="SMART" id="SM00363">
    <property type="entry name" value="S4"/>
    <property type="match status" value="1"/>
</dbReference>
<dbReference type="OrthoDB" id="9807213at2"/>
<dbReference type="PANTHER" id="PTHR47683">
    <property type="entry name" value="PSEUDOURIDINE SYNTHASE FAMILY PROTEIN-RELATED"/>
    <property type="match status" value="1"/>
</dbReference>
<dbReference type="InterPro" id="IPR050343">
    <property type="entry name" value="RsuA_PseudoU_synthase"/>
</dbReference>